<protein>
    <recommendedName>
        <fullName evidence="3">Phage portal protein, HK97 family</fullName>
    </recommendedName>
</protein>
<sequence>MTIAIIDFFRSFFGEDEKYIPLDAIALHSETTDAFKELAKEASIALISKAFSLAEFRTYQKGKEIKQKDYYLFNIEPNLNTPAASFWESVVRKLLERSECLILVQNGSLYLADDYTKHPYVFKANEYTGVCIDDYVLTDVWFEDKVLFLDYPSTVDADRRIAGMYSEFSKLINSSANGYLGSKVRKGKLKIPTNWMKTEQGQKDLNAYVNSQMADFMNPDVSSVLPLTSDMDYEELGSAGRSSSNGESSRETKNYVNDVFDFIAIAYGIPPSLLKGDVIDTKEAYSNFITFCLNPIAKLVQDEINRKMFGRNEYVGKSYLKIDTSNIKSKDLRDVANSIDLLMRNGAFTINDAIKAVGYEPISDDIGEKRFMTKNYDLVENFERGENIESGKADE</sequence>
<dbReference type="InterPro" id="IPR006944">
    <property type="entry name" value="Phage/GTA_portal"/>
</dbReference>
<proteinExistence type="predicted"/>
<dbReference type="NCBIfam" id="TIGR01537">
    <property type="entry name" value="portal_HK97"/>
    <property type="match status" value="1"/>
</dbReference>
<keyword evidence="2" id="KW-1185">Reference proteome</keyword>
<comment type="caution">
    <text evidence="1">The sequence shown here is derived from an EMBL/GenBank/DDBJ whole genome shotgun (WGS) entry which is preliminary data.</text>
</comment>
<dbReference type="RefSeq" id="WP_180499969.1">
    <property type="nucleotide sequence ID" value="NZ_CAIJCS010000019.1"/>
</dbReference>
<evidence type="ECO:0008006" key="3">
    <source>
        <dbReference type="Google" id="ProtNLM"/>
    </source>
</evidence>
<reference evidence="1 2" key="1">
    <citation type="submission" date="2020-06" db="EMBL/GenBank/DDBJ databases">
        <authorList>
            <person name="Criscuolo A."/>
        </authorList>
    </citation>
    <scope>NUCLEOTIDE SEQUENCE [LARGE SCALE GENOMIC DNA]</scope>
    <source>
        <strain evidence="1">1804121828</strain>
    </source>
</reference>
<name>A0A6V6Y3Y4_9FIRM</name>
<accession>A0A6V6Y3Y4</accession>
<dbReference type="Pfam" id="PF04860">
    <property type="entry name" value="Phage_portal"/>
    <property type="match status" value="1"/>
</dbReference>
<gene>
    <name evidence="1" type="ORF">PEPNEM18_01046</name>
</gene>
<dbReference type="InterPro" id="IPR006427">
    <property type="entry name" value="Portal_HK97"/>
</dbReference>
<dbReference type="AlphaFoldDB" id="A0A6V6Y3Y4"/>
<evidence type="ECO:0000313" key="1">
    <source>
        <dbReference type="EMBL" id="CAC9931693.1"/>
    </source>
</evidence>
<dbReference type="Proteomes" id="UP000586454">
    <property type="component" value="Unassembled WGS sequence"/>
</dbReference>
<organism evidence="1 2">
    <name type="scientific">Aedoeadaptatus nemausensis</name>
    <dbReference type="NCBI Taxonomy" id="2582829"/>
    <lineage>
        <taxon>Bacteria</taxon>
        <taxon>Bacillati</taxon>
        <taxon>Bacillota</taxon>
        <taxon>Tissierellia</taxon>
        <taxon>Tissierellales</taxon>
        <taxon>Peptoniphilaceae</taxon>
        <taxon>Aedoeadaptatus</taxon>
    </lineage>
</organism>
<evidence type="ECO:0000313" key="2">
    <source>
        <dbReference type="Proteomes" id="UP000586454"/>
    </source>
</evidence>
<dbReference type="EMBL" id="CAIJCS010000019">
    <property type="protein sequence ID" value="CAC9931693.1"/>
    <property type="molecule type" value="Genomic_DNA"/>
</dbReference>